<evidence type="ECO:0000256" key="2">
    <source>
        <dbReference type="ARBA" id="ARBA00008025"/>
    </source>
</evidence>
<evidence type="ECO:0000313" key="6">
    <source>
        <dbReference type="EMBL" id="KAG9448228.1"/>
    </source>
</evidence>
<dbReference type="GO" id="GO:0016020">
    <property type="term" value="C:membrane"/>
    <property type="evidence" value="ECO:0007669"/>
    <property type="project" value="UniProtKB-SubCell"/>
</dbReference>
<proteinExistence type="inferred from homology"/>
<feature type="domain" description="Longin" evidence="5">
    <location>
        <begin position="8"/>
        <end position="119"/>
    </location>
</feature>
<gene>
    <name evidence="6" type="ORF">H6P81_014356</name>
</gene>
<evidence type="ECO:0000313" key="7">
    <source>
        <dbReference type="Proteomes" id="UP000825729"/>
    </source>
</evidence>
<dbReference type="PROSITE" id="PS50859">
    <property type="entry name" value="LONGIN"/>
    <property type="match status" value="1"/>
</dbReference>
<dbReference type="PANTHER" id="PTHR47461">
    <property type="entry name" value="PHYTOLONGIN PHYL1.2"/>
    <property type="match status" value="1"/>
</dbReference>
<dbReference type="InterPro" id="IPR044783">
    <property type="entry name" value="PHYL"/>
</dbReference>
<comment type="caution">
    <text evidence="6">The sequence shown here is derived from an EMBL/GenBank/DDBJ whole genome shotgun (WGS) entry which is preliminary data.</text>
</comment>
<dbReference type="PANTHER" id="PTHR47461:SF3">
    <property type="entry name" value="PHYTOLONGIN PHYL2.2"/>
    <property type="match status" value="1"/>
</dbReference>
<dbReference type="CDD" id="cd14824">
    <property type="entry name" value="Longin"/>
    <property type="match status" value="1"/>
</dbReference>
<dbReference type="InterPro" id="IPR010908">
    <property type="entry name" value="Longin_dom"/>
</dbReference>
<keyword evidence="7" id="KW-1185">Reference proteome</keyword>
<name>A0AAV7EHI6_ARIFI</name>
<protein>
    <recommendedName>
        <fullName evidence="5">Longin domain-containing protein</fullName>
    </recommendedName>
</protein>
<dbReference type="Gene3D" id="3.30.450.50">
    <property type="entry name" value="Longin domain"/>
    <property type="match status" value="1"/>
</dbReference>
<reference evidence="6 7" key="1">
    <citation type="submission" date="2021-07" db="EMBL/GenBank/DDBJ databases">
        <title>The Aristolochia fimbriata genome: insights into angiosperm evolution, floral development and chemical biosynthesis.</title>
        <authorList>
            <person name="Jiao Y."/>
        </authorList>
    </citation>
    <scope>NUCLEOTIDE SEQUENCE [LARGE SCALE GENOMIC DNA]</scope>
    <source>
        <strain evidence="6">IBCAS-2021</strain>
        <tissue evidence="6">Leaf</tissue>
    </source>
</reference>
<evidence type="ECO:0000259" key="5">
    <source>
        <dbReference type="PROSITE" id="PS50859"/>
    </source>
</evidence>
<accession>A0AAV7EHI6</accession>
<evidence type="ECO:0000256" key="1">
    <source>
        <dbReference type="ARBA" id="ARBA00004370"/>
    </source>
</evidence>
<comment type="similarity">
    <text evidence="2">Belongs to the synaptobrevin family.</text>
</comment>
<dbReference type="SUPFAM" id="SSF64356">
    <property type="entry name" value="SNARE-like"/>
    <property type="match status" value="1"/>
</dbReference>
<evidence type="ECO:0000256" key="4">
    <source>
        <dbReference type="SAM" id="Phobius"/>
    </source>
</evidence>
<sequence>MDSETNRILYACVSKGTTVLAELCSGDENVAALGLQCLVKSPPLHHIYSHTSGNRLYSFLIEDQFVYFAIYDESLGKAQGLSFLHRVNNAFLKLLKSRGIDASNDLTSHSIGEEFAPMFRYLMQMQPSEKETSPRDVVVAEVQSGSLDENTNVENVNVPFTEAPLFGKPKSNKYEKISRSLSEEENGGPTGFQAEDKVDVTIERNASREYGLPLQKNGCCGRIGRQTRARKAWRQHVRIVLFVDFVVCCVLFGIWLSICKGFQCISR</sequence>
<keyword evidence="3 4" id="KW-0472">Membrane</keyword>
<dbReference type="AlphaFoldDB" id="A0AAV7EHI6"/>
<evidence type="ECO:0000256" key="3">
    <source>
        <dbReference type="ARBA" id="ARBA00023136"/>
    </source>
</evidence>
<keyword evidence="4" id="KW-0812">Transmembrane</keyword>
<dbReference type="Proteomes" id="UP000825729">
    <property type="component" value="Unassembled WGS sequence"/>
</dbReference>
<dbReference type="EMBL" id="JAINDJ010000005">
    <property type="protein sequence ID" value="KAG9448228.1"/>
    <property type="molecule type" value="Genomic_DNA"/>
</dbReference>
<comment type="subcellular location">
    <subcellularLocation>
        <location evidence="1">Membrane</location>
    </subcellularLocation>
</comment>
<feature type="transmembrane region" description="Helical" evidence="4">
    <location>
        <begin position="239"/>
        <end position="258"/>
    </location>
</feature>
<keyword evidence="4" id="KW-1133">Transmembrane helix</keyword>
<dbReference type="InterPro" id="IPR011012">
    <property type="entry name" value="Longin-like_dom_sf"/>
</dbReference>
<organism evidence="6 7">
    <name type="scientific">Aristolochia fimbriata</name>
    <name type="common">White veined hardy Dutchman's pipe vine</name>
    <dbReference type="NCBI Taxonomy" id="158543"/>
    <lineage>
        <taxon>Eukaryota</taxon>
        <taxon>Viridiplantae</taxon>
        <taxon>Streptophyta</taxon>
        <taxon>Embryophyta</taxon>
        <taxon>Tracheophyta</taxon>
        <taxon>Spermatophyta</taxon>
        <taxon>Magnoliopsida</taxon>
        <taxon>Magnoliidae</taxon>
        <taxon>Piperales</taxon>
        <taxon>Aristolochiaceae</taxon>
        <taxon>Aristolochia</taxon>
    </lineage>
</organism>